<dbReference type="AlphaFoldDB" id="A0A336L1M1"/>
<accession>A0A336L1M1</accession>
<protein>
    <submittedName>
        <fullName evidence="2">CSON002538 protein</fullName>
    </submittedName>
</protein>
<evidence type="ECO:0000313" key="3">
    <source>
        <dbReference type="EMBL" id="SSX30478.1"/>
    </source>
</evidence>
<feature type="region of interest" description="Disordered" evidence="1">
    <location>
        <begin position="40"/>
        <end position="61"/>
    </location>
</feature>
<dbReference type="EMBL" id="UFQT01001420">
    <property type="protein sequence ID" value="SSX30478.1"/>
    <property type="molecule type" value="Genomic_DNA"/>
</dbReference>
<dbReference type="VEuPathDB" id="VectorBase:CSON002538"/>
<reference evidence="3" key="2">
    <citation type="submission" date="2018-07" db="EMBL/GenBank/DDBJ databases">
        <authorList>
            <person name="Quirk P.G."/>
            <person name="Krulwich T.A."/>
        </authorList>
    </citation>
    <scope>NUCLEOTIDE SEQUENCE</scope>
</reference>
<name>A0A336L1M1_CULSO</name>
<sequence length="61" mass="7135">MKMYMKNIIEIIINIMNNITAVPEASTHAICVPLTVESEKKPKIREEERKTRKNFDAEQDM</sequence>
<organism evidence="2">
    <name type="scientific">Culicoides sonorensis</name>
    <name type="common">Biting midge</name>
    <dbReference type="NCBI Taxonomy" id="179676"/>
    <lineage>
        <taxon>Eukaryota</taxon>
        <taxon>Metazoa</taxon>
        <taxon>Ecdysozoa</taxon>
        <taxon>Arthropoda</taxon>
        <taxon>Hexapoda</taxon>
        <taxon>Insecta</taxon>
        <taxon>Pterygota</taxon>
        <taxon>Neoptera</taxon>
        <taxon>Endopterygota</taxon>
        <taxon>Diptera</taxon>
        <taxon>Nematocera</taxon>
        <taxon>Chironomoidea</taxon>
        <taxon>Ceratopogonidae</taxon>
        <taxon>Ceratopogoninae</taxon>
        <taxon>Culicoides</taxon>
        <taxon>Monoculicoides</taxon>
    </lineage>
</organism>
<evidence type="ECO:0000313" key="2">
    <source>
        <dbReference type="EMBL" id="SSX10797.1"/>
    </source>
</evidence>
<reference evidence="2" key="1">
    <citation type="submission" date="2018-04" db="EMBL/GenBank/DDBJ databases">
        <authorList>
            <person name="Go L.Y."/>
            <person name="Mitchell J.A."/>
        </authorList>
    </citation>
    <scope>NUCLEOTIDE SEQUENCE</scope>
    <source>
        <tissue evidence="2">Whole organism</tissue>
    </source>
</reference>
<dbReference type="EMBL" id="UFQS01001420">
    <property type="protein sequence ID" value="SSX10797.1"/>
    <property type="molecule type" value="Genomic_DNA"/>
</dbReference>
<proteinExistence type="predicted"/>
<gene>
    <name evidence="2" type="primary">CSON002538</name>
</gene>
<evidence type="ECO:0000256" key="1">
    <source>
        <dbReference type="SAM" id="MobiDB-lite"/>
    </source>
</evidence>